<evidence type="ECO:0000256" key="3">
    <source>
        <dbReference type="ARBA" id="ARBA00022691"/>
    </source>
</evidence>
<keyword evidence="3" id="KW-0949">S-adenosyl-L-methionine</keyword>
<sequence>MVLMQNHANLLVPWHCFSGCVKEGGFAFNKAHGSGIWAFASQNPDFNKLFNDAMECSSRIMSKAIVSAYKDGFGSVKSLVDVGGGTGRTMAEIVKAYPHIKGINFDLPHVIATAPAYDGVSHIGGDMFEGIPNADAVFIKWILHDWDDEYCVKILKNCRKAVPEKSGKVIIIDMVLKAKGNDNIFDEIGMMFDMVTLALTEGGKERTDKEWKKILKEGGFPRYKIINIPAVASIIEAYPE</sequence>
<dbReference type="PANTHER" id="PTHR11746">
    <property type="entry name" value="O-METHYLTRANSFERASE"/>
    <property type="match status" value="1"/>
</dbReference>
<accession>A0ABM4A680</accession>
<evidence type="ECO:0000259" key="4">
    <source>
        <dbReference type="Pfam" id="PF00891"/>
    </source>
</evidence>
<dbReference type="InterPro" id="IPR016461">
    <property type="entry name" value="COMT-like"/>
</dbReference>
<dbReference type="RefSeq" id="XP_060672230.1">
    <property type="nucleotide sequence ID" value="XM_060816247.1"/>
</dbReference>
<dbReference type="GeneID" id="107416639"/>
<dbReference type="InterPro" id="IPR029063">
    <property type="entry name" value="SAM-dependent_MTases_sf"/>
</dbReference>
<dbReference type="Gene3D" id="3.40.50.150">
    <property type="entry name" value="Vaccinia Virus protein VP39"/>
    <property type="match status" value="1"/>
</dbReference>
<reference evidence="6" key="1">
    <citation type="submission" date="2025-08" db="UniProtKB">
        <authorList>
            <consortium name="RefSeq"/>
        </authorList>
    </citation>
    <scope>IDENTIFICATION</scope>
    <source>
        <tissue evidence="6">Seedling</tissue>
    </source>
</reference>
<proteinExistence type="predicted"/>
<evidence type="ECO:0000256" key="1">
    <source>
        <dbReference type="ARBA" id="ARBA00022603"/>
    </source>
</evidence>
<dbReference type="PROSITE" id="PS51683">
    <property type="entry name" value="SAM_OMT_II"/>
    <property type="match status" value="1"/>
</dbReference>
<keyword evidence="2" id="KW-0808">Transferase</keyword>
<evidence type="ECO:0000313" key="5">
    <source>
        <dbReference type="Proteomes" id="UP001652623"/>
    </source>
</evidence>
<name>A0ABM4A680_ZIZJJ</name>
<evidence type="ECO:0000256" key="2">
    <source>
        <dbReference type="ARBA" id="ARBA00022679"/>
    </source>
</evidence>
<dbReference type="SUPFAM" id="SSF53335">
    <property type="entry name" value="S-adenosyl-L-methionine-dependent methyltransferases"/>
    <property type="match status" value="1"/>
</dbReference>
<evidence type="ECO:0000313" key="6">
    <source>
        <dbReference type="RefSeq" id="XP_060672230.1"/>
    </source>
</evidence>
<dbReference type="Pfam" id="PF00891">
    <property type="entry name" value="Methyltransf_2"/>
    <property type="match status" value="1"/>
</dbReference>
<protein>
    <submittedName>
        <fullName evidence="6">Xanthohumol 4-O-methyltransferase-like</fullName>
    </submittedName>
</protein>
<dbReference type="InterPro" id="IPR001077">
    <property type="entry name" value="COMT_C"/>
</dbReference>
<keyword evidence="5" id="KW-1185">Reference proteome</keyword>
<dbReference type="Proteomes" id="UP001652623">
    <property type="component" value="Chromosome 4"/>
</dbReference>
<gene>
    <name evidence="6" type="primary">LOC107416639</name>
</gene>
<keyword evidence="1" id="KW-0489">Methyltransferase</keyword>
<organism evidence="5 6">
    <name type="scientific">Ziziphus jujuba</name>
    <name type="common">Chinese jujube</name>
    <name type="synonym">Ziziphus sativa</name>
    <dbReference type="NCBI Taxonomy" id="326968"/>
    <lineage>
        <taxon>Eukaryota</taxon>
        <taxon>Viridiplantae</taxon>
        <taxon>Streptophyta</taxon>
        <taxon>Embryophyta</taxon>
        <taxon>Tracheophyta</taxon>
        <taxon>Spermatophyta</taxon>
        <taxon>Magnoliopsida</taxon>
        <taxon>eudicotyledons</taxon>
        <taxon>Gunneridae</taxon>
        <taxon>Pentapetalae</taxon>
        <taxon>rosids</taxon>
        <taxon>fabids</taxon>
        <taxon>Rosales</taxon>
        <taxon>Rhamnaceae</taxon>
        <taxon>Paliureae</taxon>
        <taxon>Ziziphus</taxon>
    </lineage>
</organism>
<feature type="domain" description="O-methyltransferase C-terminal" evidence="4">
    <location>
        <begin position="14"/>
        <end position="220"/>
    </location>
</feature>